<sequence length="167" mass="18764">MILDGGSLPRAICPATDSDSKNRARKLFQRTLNPLHKSEANRLPAFIKRELKIHSQASWNAKLTALNTQNLANTKILTQKLSNIPNLNSSSGIASKDEQKANLITNTFEDNYMENKRPDDFKHNIDSNVTNTLEKLFSYPPPTPILPTNPEEICSYIKVFKNTKDPG</sequence>
<gene>
    <name evidence="1" type="ORF">TNCV_4492751</name>
</gene>
<comment type="caution">
    <text evidence="1">The sequence shown here is derived from an EMBL/GenBank/DDBJ whole genome shotgun (WGS) entry which is preliminary data.</text>
</comment>
<dbReference type="Proteomes" id="UP000887159">
    <property type="component" value="Unassembled WGS sequence"/>
</dbReference>
<accession>A0A8X6VE26</accession>
<proteinExistence type="predicted"/>
<evidence type="ECO:0000313" key="2">
    <source>
        <dbReference type="Proteomes" id="UP000887159"/>
    </source>
</evidence>
<dbReference type="EMBL" id="BMAU01021333">
    <property type="protein sequence ID" value="GFY15022.1"/>
    <property type="molecule type" value="Genomic_DNA"/>
</dbReference>
<organism evidence="1 2">
    <name type="scientific">Trichonephila clavipes</name>
    <name type="common">Golden silk orbweaver</name>
    <name type="synonym">Nephila clavipes</name>
    <dbReference type="NCBI Taxonomy" id="2585209"/>
    <lineage>
        <taxon>Eukaryota</taxon>
        <taxon>Metazoa</taxon>
        <taxon>Ecdysozoa</taxon>
        <taxon>Arthropoda</taxon>
        <taxon>Chelicerata</taxon>
        <taxon>Arachnida</taxon>
        <taxon>Araneae</taxon>
        <taxon>Araneomorphae</taxon>
        <taxon>Entelegynae</taxon>
        <taxon>Araneoidea</taxon>
        <taxon>Nephilidae</taxon>
        <taxon>Trichonephila</taxon>
    </lineage>
</organism>
<keyword evidence="2" id="KW-1185">Reference proteome</keyword>
<protein>
    <submittedName>
        <fullName evidence="1">Uncharacterized protein</fullName>
    </submittedName>
</protein>
<dbReference type="AlphaFoldDB" id="A0A8X6VE26"/>
<name>A0A8X6VE26_TRICX</name>
<reference evidence="1" key="1">
    <citation type="submission" date="2020-08" db="EMBL/GenBank/DDBJ databases">
        <title>Multicomponent nature underlies the extraordinary mechanical properties of spider dragline silk.</title>
        <authorList>
            <person name="Kono N."/>
            <person name="Nakamura H."/>
            <person name="Mori M."/>
            <person name="Yoshida Y."/>
            <person name="Ohtoshi R."/>
            <person name="Malay A.D."/>
            <person name="Moran D.A.P."/>
            <person name="Tomita M."/>
            <person name="Numata K."/>
            <person name="Arakawa K."/>
        </authorList>
    </citation>
    <scope>NUCLEOTIDE SEQUENCE</scope>
</reference>
<evidence type="ECO:0000313" key="1">
    <source>
        <dbReference type="EMBL" id="GFY15022.1"/>
    </source>
</evidence>